<dbReference type="PANTHER" id="PTHR42855">
    <property type="entry name" value="ABC TRANSPORTER ATP-BINDING SUBUNIT"/>
    <property type="match status" value="1"/>
</dbReference>
<accession>A0ABQ6NSU3</accession>
<dbReference type="Gene3D" id="3.40.50.300">
    <property type="entry name" value="P-loop containing nucleotide triphosphate hydrolases"/>
    <property type="match status" value="2"/>
</dbReference>
<dbReference type="EMBL" id="BTCL01000026">
    <property type="protein sequence ID" value="GMK48185.1"/>
    <property type="molecule type" value="Genomic_DNA"/>
</dbReference>
<keyword evidence="1" id="KW-0547">Nucleotide-binding</keyword>
<evidence type="ECO:0000259" key="3">
    <source>
        <dbReference type="PROSITE" id="PS50893"/>
    </source>
</evidence>
<comment type="caution">
    <text evidence="4">The sequence shown here is derived from an EMBL/GenBank/DDBJ whole genome shotgun (WGS) entry which is preliminary data.</text>
</comment>
<gene>
    <name evidence="4" type="ORF">PghCCS26_53150</name>
</gene>
<sequence>MIAMSVIRLENVTKKYEDAMIFRDIYFRLSQGERVGLIGRNGAGKSTVFRLIMGKEEPTSGKVEIDPQAKIGYFSQFSELSGSLSVQQELEMCFEQVALIERELQEVAEKLGSVTDDGEMDKLLSRQAELFEQMEHLDGWNVSVEINTVLTKLGFNDHSRHQPVGELSGGWRNRAALAKMLIQTPDVVLLDEPTNYLDMEGIAWLEQWLFRFKGAMILVSHDREFIDKVVTRTIEIENYHFQEYDGNYTDYVRKKKMRKKELDRQFEWEEELLLMEAEAIDSRSSKKTSKDRLSRKLADNKKRIEPHPVNVLITDIYEKLRFPDKLCEVKQISQTYDGRRIFENISFDIQKEDRLVIVGPNGSGKSTLIKVLTGQEKQESGEVVWERGVSYAYFNRMWEELDPKDTVSHAVNTYGLGLDAPRKKVNKFLSMLQFSEADLSKFIGNLSGGQKARVALAKCLLSGAAVIILDEPTNHLDLTSIQVMEQALIHFPGAVITVSHDRFFIDKIGTKMLTFDPDTGVSEQSL</sequence>
<dbReference type="Pfam" id="PF12848">
    <property type="entry name" value="ABC_tran_Xtn"/>
    <property type="match status" value="1"/>
</dbReference>
<dbReference type="SUPFAM" id="SSF52540">
    <property type="entry name" value="P-loop containing nucleoside triphosphate hydrolases"/>
    <property type="match status" value="2"/>
</dbReference>
<proteinExistence type="predicted"/>
<dbReference type="InterPro" id="IPR003439">
    <property type="entry name" value="ABC_transporter-like_ATP-bd"/>
</dbReference>
<dbReference type="Pfam" id="PF00005">
    <property type="entry name" value="ABC_tran"/>
    <property type="match status" value="2"/>
</dbReference>
<organism evidence="4 5">
    <name type="scientific">Paenibacillus glycanilyticus</name>
    <dbReference type="NCBI Taxonomy" id="126569"/>
    <lineage>
        <taxon>Bacteria</taxon>
        <taxon>Bacillati</taxon>
        <taxon>Bacillota</taxon>
        <taxon>Bacilli</taxon>
        <taxon>Bacillales</taxon>
        <taxon>Paenibacillaceae</taxon>
        <taxon>Paenibacillus</taxon>
    </lineage>
</organism>
<feature type="domain" description="ABC transporter" evidence="3">
    <location>
        <begin position="7"/>
        <end position="263"/>
    </location>
</feature>
<evidence type="ECO:0000256" key="1">
    <source>
        <dbReference type="ARBA" id="ARBA00022741"/>
    </source>
</evidence>
<name>A0ABQ6NSU3_9BACL</name>
<dbReference type="PANTHER" id="PTHR42855:SF2">
    <property type="entry name" value="DRUG RESISTANCE ABC TRANSPORTER,ATP-BINDING PROTEIN"/>
    <property type="match status" value="1"/>
</dbReference>
<dbReference type="CDD" id="cd03221">
    <property type="entry name" value="ABCF_EF-3"/>
    <property type="match status" value="2"/>
</dbReference>
<protein>
    <submittedName>
        <fullName evidence="4">ABC transporter ATP-binding protein</fullName>
    </submittedName>
</protein>
<feature type="domain" description="ABC transporter" evidence="3">
    <location>
        <begin position="327"/>
        <end position="526"/>
    </location>
</feature>
<dbReference type="InterPro" id="IPR032781">
    <property type="entry name" value="ABC_tran_Xtn"/>
</dbReference>
<evidence type="ECO:0000313" key="4">
    <source>
        <dbReference type="EMBL" id="GMK48185.1"/>
    </source>
</evidence>
<dbReference type="SMART" id="SM00382">
    <property type="entry name" value="AAA"/>
    <property type="match status" value="2"/>
</dbReference>
<reference evidence="4 5" key="1">
    <citation type="submission" date="2023-05" db="EMBL/GenBank/DDBJ databases">
        <title>Draft genome of Paenibacillus sp. CCS26.</title>
        <authorList>
            <person name="Akita H."/>
            <person name="Shinto Y."/>
            <person name="Kimura Z."/>
        </authorList>
    </citation>
    <scope>NUCLEOTIDE SEQUENCE [LARGE SCALE GENOMIC DNA]</scope>
    <source>
        <strain evidence="4 5">CCS26</strain>
    </source>
</reference>
<dbReference type="InterPro" id="IPR003593">
    <property type="entry name" value="AAA+_ATPase"/>
</dbReference>
<keyword evidence="5" id="KW-1185">Reference proteome</keyword>
<evidence type="ECO:0000313" key="5">
    <source>
        <dbReference type="Proteomes" id="UP001285921"/>
    </source>
</evidence>
<evidence type="ECO:0000256" key="2">
    <source>
        <dbReference type="ARBA" id="ARBA00022840"/>
    </source>
</evidence>
<keyword evidence="2 4" id="KW-0067">ATP-binding</keyword>
<dbReference type="PROSITE" id="PS00211">
    <property type="entry name" value="ABC_TRANSPORTER_1"/>
    <property type="match status" value="2"/>
</dbReference>
<dbReference type="GO" id="GO:0005524">
    <property type="term" value="F:ATP binding"/>
    <property type="evidence" value="ECO:0007669"/>
    <property type="project" value="UniProtKB-KW"/>
</dbReference>
<dbReference type="PROSITE" id="PS50893">
    <property type="entry name" value="ABC_TRANSPORTER_2"/>
    <property type="match status" value="2"/>
</dbReference>
<dbReference type="Proteomes" id="UP001285921">
    <property type="component" value="Unassembled WGS sequence"/>
</dbReference>
<dbReference type="InterPro" id="IPR017871">
    <property type="entry name" value="ABC_transporter-like_CS"/>
</dbReference>
<dbReference type="InterPro" id="IPR051309">
    <property type="entry name" value="ABCF_ATPase"/>
</dbReference>
<dbReference type="InterPro" id="IPR027417">
    <property type="entry name" value="P-loop_NTPase"/>
</dbReference>